<evidence type="ECO:0000313" key="3">
    <source>
        <dbReference type="Proteomes" id="UP000324629"/>
    </source>
</evidence>
<feature type="compositionally biased region" description="Polar residues" evidence="1">
    <location>
        <begin position="183"/>
        <end position="206"/>
    </location>
</feature>
<dbReference type="EMBL" id="QNGE01001978">
    <property type="protein sequence ID" value="KAA3676447.1"/>
    <property type="molecule type" value="Genomic_DNA"/>
</dbReference>
<evidence type="ECO:0000313" key="2">
    <source>
        <dbReference type="EMBL" id="KAA3676447.1"/>
    </source>
</evidence>
<sequence>MKLGPRLRESTKKRSAKVIPDSHQLRTSTPPVPETVAPTLNEAKLKCVDCSQGAAGIVSRKWLEQLIAKLQRLLVTDDLLCPKHCVHEPQNVGVDCKSFCNPRPLRPQGVVIADQFSPETTLARITPSVRQHHDFPVFVPVDESLPKRRLISPSRITPEYRIGTSVPQTLRSGYSEKKRRPRSQSVGRNGSTPYSKSGRDSTQMTTAAHRVPLSSALRPRILLTDANGLSKDLSAKNSSPKIHLVKDDDCKFIPRCAWK</sequence>
<feature type="region of interest" description="Disordered" evidence="1">
    <location>
        <begin position="161"/>
        <end position="211"/>
    </location>
</feature>
<feature type="compositionally biased region" description="Basic and acidic residues" evidence="1">
    <location>
        <begin position="1"/>
        <end position="12"/>
    </location>
</feature>
<reference evidence="2 3" key="1">
    <citation type="journal article" date="2019" name="Gigascience">
        <title>Whole-genome sequence of the oriental lung fluke Paragonimus westermani.</title>
        <authorList>
            <person name="Oey H."/>
            <person name="Zakrzewski M."/>
            <person name="Narain K."/>
            <person name="Devi K.R."/>
            <person name="Agatsuma T."/>
            <person name="Nawaratna S."/>
            <person name="Gobert G.N."/>
            <person name="Jones M.K."/>
            <person name="Ragan M.A."/>
            <person name="McManus D.P."/>
            <person name="Krause L."/>
        </authorList>
    </citation>
    <scope>NUCLEOTIDE SEQUENCE [LARGE SCALE GENOMIC DNA]</scope>
    <source>
        <strain evidence="2 3">IND2009</strain>
    </source>
</reference>
<name>A0A5J4NLH8_9TREM</name>
<evidence type="ECO:0000256" key="1">
    <source>
        <dbReference type="SAM" id="MobiDB-lite"/>
    </source>
</evidence>
<gene>
    <name evidence="2" type="ORF">DEA37_0005259</name>
</gene>
<proteinExistence type="predicted"/>
<protein>
    <submittedName>
        <fullName evidence="2">Uncharacterized protein</fullName>
    </submittedName>
</protein>
<dbReference type="AlphaFoldDB" id="A0A5J4NLH8"/>
<keyword evidence="3" id="KW-1185">Reference proteome</keyword>
<comment type="caution">
    <text evidence="2">The sequence shown here is derived from an EMBL/GenBank/DDBJ whole genome shotgun (WGS) entry which is preliminary data.</text>
</comment>
<dbReference type="Proteomes" id="UP000324629">
    <property type="component" value="Unassembled WGS sequence"/>
</dbReference>
<accession>A0A5J4NLH8</accession>
<feature type="region of interest" description="Disordered" evidence="1">
    <location>
        <begin position="1"/>
        <end position="33"/>
    </location>
</feature>
<organism evidence="2 3">
    <name type="scientific">Paragonimus westermani</name>
    <dbReference type="NCBI Taxonomy" id="34504"/>
    <lineage>
        <taxon>Eukaryota</taxon>
        <taxon>Metazoa</taxon>
        <taxon>Spiralia</taxon>
        <taxon>Lophotrochozoa</taxon>
        <taxon>Platyhelminthes</taxon>
        <taxon>Trematoda</taxon>
        <taxon>Digenea</taxon>
        <taxon>Plagiorchiida</taxon>
        <taxon>Troglotremata</taxon>
        <taxon>Troglotrematidae</taxon>
        <taxon>Paragonimus</taxon>
    </lineage>
</organism>